<dbReference type="EMBL" id="VUJX02000005">
    <property type="protein sequence ID" value="KAL0936299.1"/>
    <property type="molecule type" value="Genomic_DNA"/>
</dbReference>
<organism evidence="1 2">
    <name type="scientific">Colletotrichum truncatum</name>
    <name type="common">Anthracnose fungus</name>
    <name type="synonym">Colletotrichum capsici</name>
    <dbReference type="NCBI Taxonomy" id="5467"/>
    <lineage>
        <taxon>Eukaryota</taxon>
        <taxon>Fungi</taxon>
        <taxon>Dikarya</taxon>
        <taxon>Ascomycota</taxon>
        <taxon>Pezizomycotina</taxon>
        <taxon>Sordariomycetes</taxon>
        <taxon>Hypocreomycetidae</taxon>
        <taxon>Glomerellales</taxon>
        <taxon>Glomerellaceae</taxon>
        <taxon>Colletotrichum</taxon>
        <taxon>Colletotrichum truncatum species complex</taxon>
    </lineage>
</organism>
<accession>A0ACC3YWI7</accession>
<evidence type="ECO:0000313" key="1">
    <source>
        <dbReference type="EMBL" id="KAL0936299.1"/>
    </source>
</evidence>
<dbReference type="Proteomes" id="UP000805649">
    <property type="component" value="Unassembled WGS sequence"/>
</dbReference>
<evidence type="ECO:0000313" key="2">
    <source>
        <dbReference type="Proteomes" id="UP000805649"/>
    </source>
</evidence>
<reference evidence="1 2" key="1">
    <citation type="journal article" date="2020" name="Phytopathology">
        <title>Genome Sequence Resources of Colletotrichum truncatum, C. plurivorum, C. musicola, and C. sojae: Four Species Pathogenic to Soybean (Glycine max).</title>
        <authorList>
            <person name="Rogerio F."/>
            <person name="Boufleur T.R."/>
            <person name="Ciampi-Guillardi M."/>
            <person name="Sukno S.A."/>
            <person name="Thon M.R."/>
            <person name="Massola Junior N.S."/>
            <person name="Baroncelli R."/>
        </authorList>
    </citation>
    <scope>NUCLEOTIDE SEQUENCE [LARGE SCALE GENOMIC DNA]</scope>
    <source>
        <strain evidence="1 2">CMES1059</strain>
    </source>
</reference>
<keyword evidence="2" id="KW-1185">Reference proteome</keyword>
<name>A0ACC3YWI7_COLTU</name>
<protein>
    <submittedName>
        <fullName evidence="1">Uncharacterized protein</fullName>
    </submittedName>
</protein>
<comment type="caution">
    <text evidence="1">The sequence shown here is derived from an EMBL/GenBank/DDBJ whole genome shotgun (WGS) entry which is preliminary data.</text>
</comment>
<gene>
    <name evidence="1" type="ORF">CTRU02_208514</name>
</gene>
<sequence length="142" mass="15479">MSRGKPYDAPNRGNTPEQEEPRGRARIRDADGQFPVLSPPRGRPVSPASSRRLLVGSALDRRPLDPLHGRGADGVPVPDLRRVSDTAAHHFRHRDYTATTVAPIDIPGAAESQRGLPARRRTYGSDDEDSLSPEDSGFGRLP</sequence>
<proteinExistence type="predicted"/>